<comment type="caution">
    <text evidence="4">The sequence shown here is derived from an EMBL/GenBank/DDBJ whole genome shotgun (WGS) entry which is preliminary data.</text>
</comment>
<evidence type="ECO:0000313" key="5">
    <source>
        <dbReference type="Proteomes" id="UP000270342"/>
    </source>
</evidence>
<evidence type="ECO:0000259" key="3">
    <source>
        <dbReference type="SMART" id="SM01007"/>
    </source>
</evidence>
<feature type="compositionally biased region" description="Polar residues" evidence="2">
    <location>
        <begin position="1"/>
        <end position="13"/>
    </location>
</feature>
<comment type="similarity">
    <text evidence="1">Belongs to the aldolase class II family.</text>
</comment>
<evidence type="ECO:0000256" key="1">
    <source>
        <dbReference type="ARBA" id="ARBA00037961"/>
    </source>
</evidence>
<dbReference type="AlphaFoldDB" id="A0A494XT26"/>
<keyword evidence="5" id="KW-1185">Reference proteome</keyword>
<dbReference type="Pfam" id="PF00596">
    <property type="entry name" value="Aldolase_II"/>
    <property type="match status" value="1"/>
</dbReference>
<dbReference type="InterPro" id="IPR001303">
    <property type="entry name" value="Aldolase_II/adducin_N"/>
</dbReference>
<evidence type="ECO:0000256" key="2">
    <source>
        <dbReference type="SAM" id="MobiDB-lite"/>
    </source>
</evidence>
<dbReference type="GO" id="GO:0005856">
    <property type="term" value="C:cytoskeleton"/>
    <property type="evidence" value="ECO:0007669"/>
    <property type="project" value="TreeGrafter"/>
</dbReference>
<dbReference type="PANTHER" id="PTHR10672">
    <property type="entry name" value="ADDUCIN"/>
    <property type="match status" value="1"/>
</dbReference>
<dbReference type="OrthoDB" id="8859181at2"/>
<proteinExistence type="inferred from homology"/>
<dbReference type="InterPro" id="IPR036409">
    <property type="entry name" value="Aldolase_II/adducin_N_sf"/>
</dbReference>
<accession>A0A494XT26</accession>
<dbReference type="Gene3D" id="3.40.225.10">
    <property type="entry name" value="Class II aldolase/adducin N-terminal domain"/>
    <property type="match status" value="1"/>
</dbReference>
<organism evidence="4 5">
    <name type="scientific">Pararobbsia silviterrae</name>
    <dbReference type="NCBI Taxonomy" id="1792498"/>
    <lineage>
        <taxon>Bacteria</taxon>
        <taxon>Pseudomonadati</taxon>
        <taxon>Pseudomonadota</taxon>
        <taxon>Betaproteobacteria</taxon>
        <taxon>Burkholderiales</taxon>
        <taxon>Burkholderiaceae</taxon>
        <taxon>Pararobbsia</taxon>
    </lineage>
</organism>
<gene>
    <name evidence="4" type="ORF">D7S86_15995</name>
</gene>
<dbReference type="Proteomes" id="UP000270342">
    <property type="component" value="Unassembled WGS sequence"/>
</dbReference>
<dbReference type="PANTHER" id="PTHR10672:SF3">
    <property type="entry name" value="PROTEIN HU-LI TAI SHAO"/>
    <property type="match status" value="1"/>
</dbReference>
<feature type="domain" description="Class II aldolase/adducin N-terminal" evidence="3">
    <location>
        <begin position="34"/>
        <end position="214"/>
    </location>
</feature>
<protein>
    <submittedName>
        <fullName evidence="4">Class II aldolase/adducin family protein</fullName>
    </submittedName>
</protein>
<dbReference type="SMART" id="SM01007">
    <property type="entry name" value="Aldolase_II"/>
    <property type="match status" value="1"/>
</dbReference>
<dbReference type="SUPFAM" id="SSF53639">
    <property type="entry name" value="AraD/HMP-PK domain-like"/>
    <property type="match status" value="1"/>
</dbReference>
<dbReference type="NCBIfam" id="NF005451">
    <property type="entry name" value="PRK07044.1"/>
    <property type="match status" value="1"/>
</dbReference>
<dbReference type="GO" id="GO:0051015">
    <property type="term" value="F:actin filament binding"/>
    <property type="evidence" value="ECO:0007669"/>
    <property type="project" value="TreeGrafter"/>
</dbReference>
<feature type="region of interest" description="Disordered" evidence="2">
    <location>
        <begin position="1"/>
        <end position="25"/>
    </location>
</feature>
<evidence type="ECO:0000313" key="4">
    <source>
        <dbReference type="EMBL" id="RKP53759.1"/>
    </source>
</evidence>
<name>A0A494XT26_9BURK</name>
<sequence>MTQLAPPDTTSARTAHEHQHRPSHISAEEWHVRVQLAASYRLMAVAGVNDLTYNHLSARVPGEPDRYLVKGERQLFEQVTASSLLKYDLAGNKISDSADAVSRGGQVIHAGVFEARPDIQAVFHTHTTANLAVSMQKIGLLPLNQHALRVYSRTGYHRFAGFEFDFESRKDLAASLGDKLFLVMQNHGALICGRTVPEAYVEHHNFEFACRAQVAALSAGGVDQLIVPPDDVIAYATAQVEKYLTTITEHSRDWGALLAQARKLDPAFEQ</sequence>
<dbReference type="InterPro" id="IPR051017">
    <property type="entry name" value="Aldolase-II_Adducin_sf"/>
</dbReference>
<dbReference type="EMBL" id="RBZU01000006">
    <property type="protein sequence ID" value="RKP53759.1"/>
    <property type="molecule type" value="Genomic_DNA"/>
</dbReference>
<reference evidence="4 5" key="1">
    <citation type="submission" date="2018-10" db="EMBL/GenBank/DDBJ databases">
        <title>Robbsia sp. DHC34, isolated from soil.</title>
        <authorList>
            <person name="Gao Z.-H."/>
            <person name="Qiu L.-H."/>
        </authorList>
    </citation>
    <scope>NUCLEOTIDE SEQUENCE [LARGE SCALE GENOMIC DNA]</scope>
    <source>
        <strain evidence="4 5">DHC34</strain>
    </source>
</reference>